<dbReference type="OMA" id="THILYLM"/>
<keyword evidence="1" id="KW-1133">Transmembrane helix</keyword>
<feature type="transmembrane region" description="Helical" evidence="1">
    <location>
        <begin position="37"/>
        <end position="56"/>
    </location>
</feature>
<dbReference type="Gramene" id="TRITD6Bv1G225970.1">
    <property type="protein sequence ID" value="TRITD6Bv1G225970.1"/>
    <property type="gene ID" value="TRITD6Bv1G225970"/>
</dbReference>
<dbReference type="AlphaFoldDB" id="A0A9R0YZS2"/>
<dbReference type="EMBL" id="LT934122">
    <property type="protein sequence ID" value="VAI63791.1"/>
    <property type="molecule type" value="Genomic_DNA"/>
</dbReference>
<evidence type="ECO:0000313" key="4">
    <source>
        <dbReference type="Proteomes" id="UP000324705"/>
    </source>
</evidence>
<feature type="transmembrane region" description="Helical" evidence="1">
    <location>
        <begin position="348"/>
        <end position="365"/>
    </location>
</feature>
<dbReference type="PANTHER" id="PTHR31325">
    <property type="entry name" value="OS01G0798800 PROTEIN-RELATED"/>
    <property type="match status" value="1"/>
</dbReference>
<dbReference type="Pfam" id="PF13968">
    <property type="entry name" value="DUF4220"/>
    <property type="match status" value="1"/>
</dbReference>
<dbReference type="InterPro" id="IPR025315">
    <property type="entry name" value="DUF4220"/>
</dbReference>
<keyword evidence="4" id="KW-1185">Reference proteome</keyword>
<evidence type="ECO:0000313" key="3">
    <source>
        <dbReference type="EMBL" id="VAI63791.1"/>
    </source>
</evidence>
<keyword evidence="1" id="KW-0472">Membrane</keyword>
<organism evidence="3 4">
    <name type="scientific">Triticum turgidum subsp. durum</name>
    <name type="common">Durum wheat</name>
    <name type="synonym">Triticum durum</name>
    <dbReference type="NCBI Taxonomy" id="4567"/>
    <lineage>
        <taxon>Eukaryota</taxon>
        <taxon>Viridiplantae</taxon>
        <taxon>Streptophyta</taxon>
        <taxon>Embryophyta</taxon>
        <taxon>Tracheophyta</taxon>
        <taxon>Spermatophyta</taxon>
        <taxon>Magnoliopsida</taxon>
        <taxon>Liliopsida</taxon>
        <taxon>Poales</taxon>
        <taxon>Poaceae</taxon>
        <taxon>BOP clade</taxon>
        <taxon>Pooideae</taxon>
        <taxon>Triticodae</taxon>
        <taxon>Triticeae</taxon>
        <taxon>Triticinae</taxon>
        <taxon>Triticum</taxon>
    </lineage>
</organism>
<feature type="transmembrane region" description="Helical" evidence="1">
    <location>
        <begin position="68"/>
        <end position="90"/>
    </location>
</feature>
<proteinExistence type="predicted"/>
<evidence type="ECO:0000256" key="1">
    <source>
        <dbReference type="SAM" id="Phobius"/>
    </source>
</evidence>
<dbReference type="Proteomes" id="UP000324705">
    <property type="component" value="Chromosome 6B"/>
</dbReference>
<dbReference type="InterPro" id="IPR007658">
    <property type="entry name" value="DUF594"/>
</dbReference>
<feature type="transmembrane region" description="Helical" evidence="1">
    <location>
        <begin position="377"/>
        <end position="399"/>
    </location>
</feature>
<name>A0A9R0YZS2_TRITD</name>
<dbReference type="Pfam" id="PF04578">
    <property type="entry name" value="DUF594"/>
    <property type="match status" value="1"/>
</dbReference>
<sequence>MRVLRDRQDCIGATQSFLPTAQHSLDSLSLGKLWDEWQIQCLMLVSFGLQVFLFLAAGMRRRSTSHKLVSLLWLAYLSADSVAIFVLGHLALHANRPEHRLLFFWAPFVLLHLGGQDTMTAFSMQDNDLWRRHLLGLVTQVAAAGYVVSRTSWPDRRLLSAMVLMFLSGCFKYAERTLCLYRASQKRINQYSLARLSNYAMVLVADGDSNKHYQDMLAERFMYMVNAVSRRYGASRISLVSDTPTNDYLISQTKHQDIPSLLQGFKSNEDRYRVYNYVSAKVVHVYERLYTKAPIRFVYIEYLSKILSDVLGNNDWSSLQCGLSVHSVGSLLCMLLLLFPLLLCTLLLLFPLLSISTALVLFKVAENGQLYSQADVTVSYILLIGAIILEVSSLFISILPCVSSTDIFQCATKQWSEMLGQYNMTTSLTRQKDTTCIMSFVHQKIGKYLVDDSISHIPITEDLKRFVLDKLLDFGTREQDWNFASSHGKLALGKWRDRHTDSVSTRLETPLSTVINDLVLPTSVLILHIATDILYFQDNKSISSHQQTMMKKSTELSNYIMYLVFKCRVMLTANTEILHNNAHMEMKALLAKRVNLGEKEAIIQAFEANKEGHGTHREQATQMQLLKNTWKAITSPLLPRAFDVAQEIIDMHRDEADCWDLVSAVWVEMLYYIVPRCGGAFHSQQLTTGGEFITHVLYLMPLLGPFLPPPSA</sequence>
<keyword evidence="1" id="KW-0812">Transmembrane</keyword>
<feature type="domain" description="DUF4220" evidence="2">
    <location>
        <begin position="73"/>
        <end position="399"/>
    </location>
</feature>
<evidence type="ECO:0000259" key="2">
    <source>
        <dbReference type="Pfam" id="PF13968"/>
    </source>
</evidence>
<gene>
    <name evidence="3" type="ORF">TRITD_6Bv1G225970</name>
</gene>
<accession>A0A9R0YZS2</accession>
<reference evidence="3 4" key="1">
    <citation type="submission" date="2017-09" db="EMBL/GenBank/DDBJ databases">
        <authorList>
            <consortium name="International Durum Wheat Genome Sequencing Consortium (IDWGSC)"/>
            <person name="Milanesi L."/>
        </authorList>
    </citation>
    <scope>NUCLEOTIDE SEQUENCE [LARGE SCALE GENOMIC DNA]</scope>
    <source>
        <strain evidence="4">cv. Svevo</strain>
    </source>
</reference>
<protein>
    <recommendedName>
        <fullName evidence="2">DUF4220 domain-containing protein</fullName>
    </recommendedName>
</protein>